<dbReference type="GO" id="GO:0009982">
    <property type="term" value="F:pseudouridine synthase activity"/>
    <property type="evidence" value="ECO:0007669"/>
    <property type="project" value="InterPro"/>
</dbReference>
<dbReference type="EMBL" id="QEPN01000001">
    <property type="protein sequence ID" value="RDE73945.1"/>
    <property type="molecule type" value="Genomic_DNA"/>
</dbReference>
<proteinExistence type="inferred from homology"/>
<dbReference type="PROSITE" id="PS01129">
    <property type="entry name" value="PSI_RLU"/>
    <property type="match status" value="1"/>
</dbReference>
<evidence type="ECO:0000313" key="4">
    <source>
        <dbReference type="Proteomes" id="UP000253872"/>
    </source>
</evidence>
<dbReference type="Gene3D" id="3.30.2350.10">
    <property type="entry name" value="Pseudouridine synthase"/>
    <property type="match status" value="1"/>
</dbReference>
<dbReference type="GO" id="GO:0000455">
    <property type="term" value="P:enzyme-directed rRNA pseudouridine synthesis"/>
    <property type="evidence" value="ECO:0007669"/>
    <property type="project" value="TreeGrafter"/>
</dbReference>
<dbReference type="PANTHER" id="PTHR21600">
    <property type="entry name" value="MITOCHONDRIAL RNA PSEUDOURIDINE SYNTHASE"/>
    <property type="match status" value="1"/>
</dbReference>
<protein>
    <submittedName>
        <fullName evidence="3">TIGR01621 family pseudouridine synthase</fullName>
    </submittedName>
</protein>
<gene>
    <name evidence="3" type="ORF">DPV93_01960</name>
</gene>
<accession>A0A369YMA2</accession>
<organism evidence="3 4">
    <name type="scientific">Haemophilus sputorum</name>
    <dbReference type="NCBI Taxonomy" id="1078480"/>
    <lineage>
        <taxon>Bacteria</taxon>
        <taxon>Pseudomonadati</taxon>
        <taxon>Pseudomonadota</taxon>
        <taxon>Gammaproteobacteria</taxon>
        <taxon>Pasteurellales</taxon>
        <taxon>Pasteurellaceae</taxon>
        <taxon>Haemophilus</taxon>
    </lineage>
</organism>
<sequence length="219" mass="24676">MTENLTICFEHPDFVVINKPAGISVHKDEQAVGLSEKLAKQLGVEKLWLVHRLDKVTSGLLIFARNQTAAVNFYHLFHEHKVEKTYLALSDKKPKKKQGKIIGDMEKSRGGSWKLCPTKNHPAITQFHSLSLAPNLRLFILQPKTGKTHQLRVAMKSLSSPILGDTRYAGSSADRVYLHAYQLAFVYQGEDFLIRAWPTSGHFWANIDESAIMAISQPK</sequence>
<evidence type="ECO:0000313" key="3">
    <source>
        <dbReference type="EMBL" id="RDE73945.1"/>
    </source>
</evidence>
<evidence type="ECO:0000259" key="2">
    <source>
        <dbReference type="Pfam" id="PF00849"/>
    </source>
</evidence>
<dbReference type="PANTHER" id="PTHR21600:SF87">
    <property type="entry name" value="RNA PSEUDOURIDYLATE SYNTHASE DOMAIN-CONTAINING PROTEIN 1"/>
    <property type="match status" value="1"/>
</dbReference>
<comment type="caution">
    <text evidence="3">The sequence shown here is derived from an EMBL/GenBank/DDBJ whole genome shotgun (WGS) entry which is preliminary data.</text>
</comment>
<evidence type="ECO:0000256" key="1">
    <source>
        <dbReference type="ARBA" id="ARBA00010876"/>
    </source>
</evidence>
<dbReference type="SUPFAM" id="SSF55120">
    <property type="entry name" value="Pseudouridine synthase"/>
    <property type="match status" value="1"/>
</dbReference>
<dbReference type="AlphaFoldDB" id="A0A369YMA2"/>
<dbReference type="GO" id="GO:0003723">
    <property type="term" value="F:RNA binding"/>
    <property type="evidence" value="ECO:0007669"/>
    <property type="project" value="InterPro"/>
</dbReference>
<dbReference type="InterPro" id="IPR020103">
    <property type="entry name" value="PsdUridine_synth_cat_dom_sf"/>
</dbReference>
<name>A0A369YMA2_9PAST</name>
<dbReference type="Proteomes" id="UP000253872">
    <property type="component" value="Unassembled WGS sequence"/>
</dbReference>
<feature type="domain" description="Pseudouridine synthase RsuA/RluA-like" evidence="2">
    <location>
        <begin position="13"/>
        <end position="156"/>
    </location>
</feature>
<dbReference type="STRING" id="1035839.GCA_000238795_00766"/>
<dbReference type="NCBIfam" id="TIGR01621">
    <property type="entry name" value="RluA-like"/>
    <property type="match status" value="1"/>
</dbReference>
<comment type="similarity">
    <text evidence="1">Belongs to the pseudouridine synthase RluA family.</text>
</comment>
<dbReference type="RefSeq" id="WP_007524498.1">
    <property type="nucleotide sequence ID" value="NZ_QEPN01000001.1"/>
</dbReference>
<dbReference type="InterPro" id="IPR006145">
    <property type="entry name" value="PsdUridine_synth_RsuA/RluA"/>
</dbReference>
<dbReference type="InterPro" id="IPR006224">
    <property type="entry name" value="PsdUridine_synth_RluA-like_CS"/>
</dbReference>
<dbReference type="Pfam" id="PF00849">
    <property type="entry name" value="PseudoU_synth_2"/>
    <property type="match status" value="1"/>
</dbReference>
<dbReference type="InterPro" id="IPR050188">
    <property type="entry name" value="RluA_PseudoU_synthase"/>
</dbReference>
<dbReference type="InterPro" id="IPR006508">
    <property type="entry name" value="PsdUridine_synth_RluA-like"/>
</dbReference>
<dbReference type="CDD" id="cd02869">
    <property type="entry name" value="PseudoU_synth_RluA_like"/>
    <property type="match status" value="1"/>
</dbReference>
<reference evidence="3 4" key="1">
    <citation type="submission" date="2018-05" db="EMBL/GenBank/DDBJ databases">
        <title>Draft Genome Sequences for a Diverse set of 7 Haemophilus Species.</title>
        <authorList>
            <person name="Nichols M."/>
            <person name="Topaz N."/>
            <person name="Wang X."/>
            <person name="Wang X."/>
            <person name="Boxrud D."/>
        </authorList>
    </citation>
    <scope>NUCLEOTIDE SEQUENCE [LARGE SCALE GENOMIC DNA]</scope>
    <source>
        <strain evidence="3 4">C2002001239</strain>
    </source>
</reference>
<dbReference type="GO" id="GO:0140098">
    <property type="term" value="F:catalytic activity, acting on RNA"/>
    <property type="evidence" value="ECO:0007669"/>
    <property type="project" value="UniProtKB-ARBA"/>
</dbReference>